<dbReference type="InterPro" id="IPR019887">
    <property type="entry name" value="Tscrpt_reg_AsnC/Lrp_C"/>
</dbReference>
<dbReference type="GO" id="GO:0005829">
    <property type="term" value="C:cytosol"/>
    <property type="evidence" value="ECO:0007669"/>
    <property type="project" value="TreeGrafter"/>
</dbReference>
<dbReference type="PROSITE" id="PS50956">
    <property type="entry name" value="HTH_ASNC_2"/>
    <property type="match status" value="1"/>
</dbReference>
<comment type="caution">
    <text evidence="5">The sequence shown here is derived from an EMBL/GenBank/DDBJ whole genome shotgun (WGS) entry which is preliminary data.</text>
</comment>
<protein>
    <submittedName>
        <fullName evidence="5">Lrp/AsnC family transcriptional regulator</fullName>
    </submittedName>
</protein>
<name>A0A506Y503_9MICO</name>
<evidence type="ECO:0000256" key="2">
    <source>
        <dbReference type="ARBA" id="ARBA00023125"/>
    </source>
</evidence>
<dbReference type="GO" id="GO:0043565">
    <property type="term" value="F:sequence-specific DNA binding"/>
    <property type="evidence" value="ECO:0007669"/>
    <property type="project" value="InterPro"/>
</dbReference>
<keyword evidence="3" id="KW-0804">Transcription</keyword>
<proteinExistence type="predicted"/>
<dbReference type="SUPFAM" id="SSF46785">
    <property type="entry name" value="Winged helix' DNA-binding domain"/>
    <property type="match status" value="1"/>
</dbReference>
<dbReference type="InterPro" id="IPR019888">
    <property type="entry name" value="Tscrpt_reg_AsnC-like"/>
</dbReference>
<evidence type="ECO:0000259" key="4">
    <source>
        <dbReference type="PROSITE" id="PS50956"/>
    </source>
</evidence>
<dbReference type="InterPro" id="IPR000485">
    <property type="entry name" value="AsnC-type_HTH_dom"/>
</dbReference>
<dbReference type="Gene3D" id="3.30.70.920">
    <property type="match status" value="1"/>
</dbReference>
<evidence type="ECO:0000313" key="6">
    <source>
        <dbReference type="Proteomes" id="UP000316252"/>
    </source>
</evidence>
<dbReference type="PRINTS" id="PR00033">
    <property type="entry name" value="HTHASNC"/>
</dbReference>
<dbReference type="SUPFAM" id="SSF54909">
    <property type="entry name" value="Dimeric alpha+beta barrel"/>
    <property type="match status" value="1"/>
</dbReference>
<dbReference type="Pfam" id="PF01037">
    <property type="entry name" value="AsnC_trans_reg"/>
    <property type="match status" value="1"/>
</dbReference>
<dbReference type="InterPro" id="IPR011991">
    <property type="entry name" value="ArsR-like_HTH"/>
</dbReference>
<organism evidence="5 6">
    <name type="scientific">Schumannella soli</name>
    <dbReference type="NCBI Taxonomy" id="2590779"/>
    <lineage>
        <taxon>Bacteria</taxon>
        <taxon>Bacillati</taxon>
        <taxon>Actinomycetota</taxon>
        <taxon>Actinomycetes</taxon>
        <taxon>Micrococcales</taxon>
        <taxon>Microbacteriaceae</taxon>
        <taxon>Schumannella</taxon>
    </lineage>
</organism>
<evidence type="ECO:0000256" key="3">
    <source>
        <dbReference type="ARBA" id="ARBA00023163"/>
    </source>
</evidence>
<dbReference type="GO" id="GO:0043200">
    <property type="term" value="P:response to amino acid"/>
    <property type="evidence" value="ECO:0007669"/>
    <property type="project" value="TreeGrafter"/>
</dbReference>
<dbReference type="InterPro" id="IPR036390">
    <property type="entry name" value="WH_DNA-bd_sf"/>
</dbReference>
<reference evidence="5 6" key="1">
    <citation type="submission" date="2019-06" db="EMBL/GenBank/DDBJ databases">
        <authorList>
            <person name="Li F."/>
        </authorList>
    </citation>
    <scope>NUCLEOTIDE SEQUENCE [LARGE SCALE GENOMIC DNA]</scope>
    <source>
        <strain evidence="5 6">10F1D-1</strain>
    </source>
</reference>
<keyword evidence="6" id="KW-1185">Reference proteome</keyword>
<feature type="domain" description="HTH asnC-type" evidence="4">
    <location>
        <begin position="18"/>
        <end position="79"/>
    </location>
</feature>
<dbReference type="EMBL" id="VHQG01000001">
    <property type="protein sequence ID" value="TPW77676.1"/>
    <property type="molecule type" value="Genomic_DNA"/>
</dbReference>
<keyword evidence="2" id="KW-0238">DNA-binding</keyword>
<dbReference type="OrthoDB" id="4411089at2"/>
<dbReference type="InterPro" id="IPR036388">
    <property type="entry name" value="WH-like_DNA-bd_sf"/>
</dbReference>
<dbReference type="Proteomes" id="UP000316252">
    <property type="component" value="Unassembled WGS sequence"/>
</dbReference>
<gene>
    <name evidence="5" type="ORF">FJ657_03190</name>
</gene>
<accession>A0A506Y503</accession>
<dbReference type="InterPro" id="IPR011008">
    <property type="entry name" value="Dimeric_a/b-barrel"/>
</dbReference>
<keyword evidence="1" id="KW-0805">Transcription regulation</keyword>
<evidence type="ECO:0000256" key="1">
    <source>
        <dbReference type="ARBA" id="ARBA00023015"/>
    </source>
</evidence>
<dbReference type="AlphaFoldDB" id="A0A506Y503"/>
<dbReference type="Gene3D" id="1.10.10.10">
    <property type="entry name" value="Winged helix-like DNA-binding domain superfamily/Winged helix DNA-binding domain"/>
    <property type="match status" value="1"/>
</dbReference>
<dbReference type="RefSeq" id="WP_141162204.1">
    <property type="nucleotide sequence ID" value="NZ_VHQG01000001.1"/>
</dbReference>
<dbReference type="PANTHER" id="PTHR30154">
    <property type="entry name" value="LEUCINE-RESPONSIVE REGULATORY PROTEIN"/>
    <property type="match status" value="1"/>
</dbReference>
<dbReference type="CDD" id="cd00090">
    <property type="entry name" value="HTH_ARSR"/>
    <property type="match status" value="1"/>
</dbReference>
<dbReference type="SMART" id="SM00344">
    <property type="entry name" value="HTH_ASNC"/>
    <property type="match status" value="1"/>
</dbReference>
<evidence type="ECO:0000313" key="5">
    <source>
        <dbReference type="EMBL" id="TPW77676.1"/>
    </source>
</evidence>
<dbReference type="Pfam" id="PF13412">
    <property type="entry name" value="HTH_24"/>
    <property type="match status" value="1"/>
</dbReference>
<sequence>MTSAKADSAPKDLRPAELDDTDREMVRILTAEGRITNAELAAALGVAPSTAHARLRSLVERGVVTGFHASVDQRRLGRGLQAMIGVTLRPGSRQESITAFAEEVRRLPQVLQLFFLGGSDDFMVHIAVADSSDVRAFVVEHLSAQQSVASTRTSLVFDYHRNGVAASFA</sequence>
<dbReference type="PANTHER" id="PTHR30154:SF54">
    <property type="entry name" value="POSSIBLE TRANSCRIPTIONAL REGULATORY PROTEIN (PROBABLY LRP_ASNC-FAMILY)"/>
    <property type="match status" value="1"/>
</dbReference>